<name>A0A0L0CPC4_LUCCU</name>
<protein>
    <submittedName>
        <fullName evidence="1">Uncharacterized protein</fullName>
    </submittedName>
</protein>
<dbReference type="EMBL" id="JRES01000102">
    <property type="protein sequence ID" value="KNC34116.1"/>
    <property type="molecule type" value="Genomic_DNA"/>
</dbReference>
<comment type="caution">
    <text evidence="1">The sequence shown here is derived from an EMBL/GenBank/DDBJ whole genome shotgun (WGS) entry which is preliminary data.</text>
</comment>
<dbReference type="AlphaFoldDB" id="A0A0L0CPC4"/>
<proteinExistence type="predicted"/>
<keyword evidence="2" id="KW-1185">Reference proteome</keyword>
<sequence>MKCEIQEKFEYFCESKIRWMGPKAPPYRVKQGVPKLLNDLLDSFLPSGLTQEQKLSENEAISTFIKELNKIINQILAVMDSQIYEFFYLIHVGASSSTNEGPPFFLKNVQMNTY</sequence>
<organism evidence="1 2">
    <name type="scientific">Lucilia cuprina</name>
    <name type="common">Green bottle fly</name>
    <name type="synonym">Australian sheep blowfly</name>
    <dbReference type="NCBI Taxonomy" id="7375"/>
    <lineage>
        <taxon>Eukaryota</taxon>
        <taxon>Metazoa</taxon>
        <taxon>Ecdysozoa</taxon>
        <taxon>Arthropoda</taxon>
        <taxon>Hexapoda</taxon>
        <taxon>Insecta</taxon>
        <taxon>Pterygota</taxon>
        <taxon>Neoptera</taxon>
        <taxon>Endopterygota</taxon>
        <taxon>Diptera</taxon>
        <taxon>Brachycera</taxon>
        <taxon>Muscomorpha</taxon>
        <taxon>Oestroidea</taxon>
        <taxon>Calliphoridae</taxon>
        <taxon>Luciliinae</taxon>
        <taxon>Lucilia</taxon>
    </lineage>
</organism>
<evidence type="ECO:0000313" key="1">
    <source>
        <dbReference type="EMBL" id="KNC34116.1"/>
    </source>
</evidence>
<evidence type="ECO:0000313" key="2">
    <source>
        <dbReference type="Proteomes" id="UP000037069"/>
    </source>
</evidence>
<reference evidence="1 2" key="1">
    <citation type="journal article" date="2015" name="Nat. Commun.">
        <title>Lucilia cuprina genome unlocks parasitic fly biology to underpin future interventions.</title>
        <authorList>
            <person name="Anstead C.A."/>
            <person name="Korhonen P.K."/>
            <person name="Young N.D."/>
            <person name="Hall R.S."/>
            <person name="Jex A.R."/>
            <person name="Murali S.C."/>
            <person name="Hughes D.S."/>
            <person name="Lee S.F."/>
            <person name="Perry T."/>
            <person name="Stroehlein A.J."/>
            <person name="Ansell B.R."/>
            <person name="Breugelmans B."/>
            <person name="Hofmann A."/>
            <person name="Qu J."/>
            <person name="Dugan S."/>
            <person name="Lee S.L."/>
            <person name="Chao H."/>
            <person name="Dinh H."/>
            <person name="Han Y."/>
            <person name="Doddapaneni H.V."/>
            <person name="Worley K.C."/>
            <person name="Muzny D.M."/>
            <person name="Ioannidis P."/>
            <person name="Waterhouse R.M."/>
            <person name="Zdobnov E.M."/>
            <person name="James P.J."/>
            <person name="Bagnall N.H."/>
            <person name="Kotze A.C."/>
            <person name="Gibbs R.A."/>
            <person name="Richards S."/>
            <person name="Batterham P."/>
            <person name="Gasser R.B."/>
        </authorList>
    </citation>
    <scope>NUCLEOTIDE SEQUENCE [LARGE SCALE GENOMIC DNA]</scope>
    <source>
        <strain evidence="1 2">LS</strain>
        <tissue evidence="1">Full body</tissue>
    </source>
</reference>
<dbReference type="Proteomes" id="UP000037069">
    <property type="component" value="Unassembled WGS sequence"/>
</dbReference>
<gene>
    <name evidence="1" type="ORF">FF38_02812</name>
</gene>
<accession>A0A0L0CPC4</accession>